<dbReference type="PANTHER" id="PTHR13929">
    <property type="entry name" value="1,4-DIHYDROXY-2-NAPHTHOATE OCTAPRENYLTRANSFERASE"/>
    <property type="match status" value="1"/>
</dbReference>
<keyword evidence="6 8" id="KW-1133">Transmembrane helix</keyword>
<feature type="transmembrane region" description="Helical" evidence="8">
    <location>
        <begin position="98"/>
        <end position="118"/>
    </location>
</feature>
<dbReference type="InterPro" id="IPR026046">
    <property type="entry name" value="UBIAD1"/>
</dbReference>
<evidence type="ECO:0000256" key="7">
    <source>
        <dbReference type="ARBA" id="ARBA00023136"/>
    </source>
</evidence>
<reference evidence="10 11" key="1">
    <citation type="submission" date="2015-07" db="EMBL/GenBank/DDBJ databases">
        <title>Draft genome of Bellilinea caldifistulae DSM 17877.</title>
        <authorList>
            <person name="Hemp J."/>
            <person name="Ward L.M."/>
            <person name="Pace L.A."/>
            <person name="Fischer W.W."/>
        </authorList>
    </citation>
    <scope>NUCLEOTIDE SEQUENCE [LARGE SCALE GENOMIC DNA]</scope>
    <source>
        <strain evidence="10 11">GOMI-1</strain>
    </source>
</reference>
<dbReference type="EC" id="2.5.1.74" evidence="8 9"/>
<keyword evidence="11" id="KW-1185">Reference proteome</keyword>
<comment type="subcellular location">
    <subcellularLocation>
        <location evidence="8">Cell membrane</location>
        <topology evidence="8">Multi-pass membrane protein</topology>
    </subcellularLocation>
    <subcellularLocation>
        <location evidence="1">Membrane</location>
        <topology evidence="1">Multi-pass membrane protein</topology>
    </subcellularLocation>
</comment>
<dbReference type="OrthoDB" id="9767568at2"/>
<dbReference type="AlphaFoldDB" id="A0A0P6XU08"/>
<dbReference type="STRING" id="360411.AC812_00670"/>
<dbReference type="InterPro" id="IPR004657">
    <property type="entry name" value="MenA"/>
</dbReference>
<dbReference type="GO" id="GO:0009234">
    <property type="term" value="P:menaquinone biosynthetic process"/>
    <property type="evidence" value="ECO:0007669"/>
    <property type="project" value="UniProtKB-UniRule"/>
</dbReference>
<dbReference type="Gene3D" id="1.10.357.140">
    <property type="entry name" value="UbiA prenyltransferase"/>
    <property type="match status" value="1"/>
</dbReference>
<dbReference type="PATRIC" id="fig|360411.5.peg.1635"/>
<dbReference type="Pfam" id="PF01040">
    <property type="entry name" value="UbiA"/>
    <property type="match status" value="1"/>
</dbReference>
<dbReference type="GO" id="GO:0046428">
    <property type="term" value="F:1,4-dihydroxy-2-naphthoate polyprenyltransferase activity"/>
    <property type="evidence" value="ECO:0007669"/>
    <property type="project" value="UniProtKB-UniRule"/>
</dbReference>
<dbReference type="InterPro" id="IPR000537">
    <property type="entry name" value="UbiA_prenyltransferase"/>
</dbReference>
<sequence length="306" mass="31980">MNPGTASNLSVWQIWLLAARPRTLPAAAAPVLVGCGVAVWEGVFRPLPALAAFLVGLLLQIGANISNDYFDFKKGADTSERIGPLRVTQAGLLTPRQVIGGMLVVFGAAALIGLYLIWVAGLPALILGVVAILSALAYTGGPYPLAYHGWGEVFVLLFFGFAAVGGTYFVQAGSVSAAALVSSLPVGLLAMAILTVNNLRDIATDRASGKHTLAVRLGEQGAVIEYGVWVGLAYGVALMGVISRILPVAALLSLLSLPLAARLIRQVAHTRGRGLNVLLGKTGQLELLFAVLFTGGLLISRWWSGF</sequence>
<feature type="transmembrane region" description="Helical" evidence="8">
    <location>
        <begin position="124"/>
        <end position="141"/>
    </location>
</feature>
<comment type="pathway">
    <text evidence="8">Quinol/quinone metabolism; menaquinone biosynthesis; menaquinol from 1,4-dihydroxy-2-naphthoate: step 1/2.</text>
</comment>
<dbReference type="RefSeq" id="WP_061913325.1">
    <property type="nucleotide sequence ID" value="NZ_DF967971.1"/>
</dbReference>
<dbReference type="GO" id="GO:0005886">
    <property type="term" value="C:plasma membrane"/>
    <property type="evidence" value="ECO:0007669"/>
    <property type="project" value="UniProtKB-SubCell"/>
</dbReference>
<accession>A0A0P6XU08</accession>
<evidence type="ECO:0000256" key="5">
    <source>
        <dbReference type="ARBA" id="ARBA00022692"/>
    </source>
</evidence>
<keyword evidence="4 8" id="KW-0808">Transferase</keyword>
<feature type="transmembrane region" description="Helical" evidence="8">
    <location>
        <begin position="285"/>
        <end position="303"/>
    </location>
</feature>
<organism evidence="10 11">
    <name type="scientific">Bellilinea caldifistulae</name>
    <dbReference type="NCBI Taxonomy" id="360411"/>
    <lineage>
        <taxon>Bacteria</taxon>
        <taxon>Bacillati</taxon>
        <taxon>Chloroflexota</taxon>
        <taxon>Anaerolineae</taxon>
        <taxon>Anaerolineales</taxon>
        <taxon>Anaerolineaceae</taxon>
        <taxon>Bellilinea</taxon>
    </lineage>
</organism>
<dbReference type="UniPathway" id="UPA00079">
    <property type="reaction ID" value="UER00168"/>
</dbReference>
<evidence type="ECO:0000256" key="1">
    <source>
        <dbReference type="ARBA" id="ARBA00004141"/>
    </source>
</evidence>
<comment type="similarity">
    <text evidence="8">Belongs to the MenA family. Type 1 subfamily.</text>
</comment>
<dbReference type="InterPro" id="IPR044878">
    <property type="entry name" value="UbiA_sf"/>
</dbReference>
<keyword evidence="7 8" id="KW-0472">Membrane</keyword>
<evidence type="ECO:0000313" key="10">
    <source>
        <dbReference type="EMBL" id="KPL78611.1"/>
    </source>
</evidence>
<dbReference type="Proteomes" id="UP000050514">
    <property type="component" value="Unassembled WGS sequence"/>
</dbReference>
<dbReference type="CDD" id="cd13962">
    <property type="entry name" value="PT_UbiA_UBIAD1"/>
    <property type="match status" value="1"/>
</dbReference>
<feature type="transmembrane region" description="Helical" evidence="8">
    <location>
        <begin position="217"/>
        <end position="239"/>
    </location>
</feature>
<protein>
    <recommendedName>
        <fullName evidence="8 9">1,4-dihydroxy-2-naphthoate octaprenyltransferase</fullName>
        <shortName evidence="8">DHNA-octaprenyltransferase</shortName>
        <ecNumber evidence="8 9">2.5.1.74</ecNumber>
    </recommendedName>
</protein>
<evidence type="ECO:0000256" key="8">
    <source>
        <dbReference type="HAMAP-Rule" id="MF_01937"/>
    </source>
</evidence>
<proteinExistence type="inferred from homology"/>
<dbReference type="GO" id="GO:0042371">
    <property type="term" value="P:vitamin K biosynthetic process"/>
    <property type="evidence" value="ECO:0007669"/>
    <property type="project" value="TreeGrafter"/>
</dbReference>
<name>A0A0P6XU08_9CHLR</name>
<feature type="transmembrane region" description="Helical" evidence="8">
    <location>
        <begin position="245"/>
        <end position="264"/>
    </location>
</feature>
<gene>
    <name evidence="8" type="primary">menA</name>
    <name evidence="10" type="ORF">AC812_00670</name>
</gene>
<comment type="catalytic activity">
    <reaction evidence="8">
        <text>an all-trans-polyprenyl diphosphate + 1,4-dihydroxy-2-naphthoate + H(+) = a 2-demethylmenaquinol + CO2 + diphosphate</text>
        <dbReference type="Rhea" id="RHEA:26478"/>
        <dbReference type="Rhea" id="RHEA-COMP:9563"/>
        <dbReference type="Rhea" id="RHEA-COMP:9564"/>
        <dbReference type="ChEBI" id="CHEBI:11173"/>
        <dbReference type="ChEBI" id="CHEBI:15378"/>
        <dbReference type="ChEBI" id="CHEBI:16526"/>
        <dbReference type="ChEBI" id="CHEBI:33019"/>
        <dbReference type="ChEBI" id="CHEBI:55437"/>
        <dbReference type="ChEBI" id="CHEBI:58914"/>
        <dbReference type="EC" id="2.5.1.74"/>
    </reaction>
</comment>
<dbReference type="HAMAP" id="MF_01937">
    <property type="entry name" value="MenA_1"/>
    <property type="match status" value="1"/>
</dbReference>
<evidence type="ECO:0000256" key="6">
    <source>
        <dbReference type="ARBA" id="ARBA00022989"/>
    </source>
</evidence>
<comment type="function">
    <text evidence="8">Conversion of 1,4-dihydroxy-2-naphthoate (DHNA) to demethylmenaquinone (DMK).</text>
</comment>
<evidence type="ECO:0000256" key="2">
    <source>
        <dbReference type="ARBA" id="ARBA00022428"/>
    </source>
</evidence>
<dbReference type="PANTHER" id="PTHR13929:SF0">
    <property type="entry name" value="UBIA PRENYLTRANSFERASE DOMAIN-CONTAINING PROTEIN 1"/>
    <property type="match status" value="1"/>
</dbReference>
<feature type="transmembrane region" description="Helical" evidence="8">
    <location>
        <begin position="153"/>
        <end position="171"/>
    </location>
</feature>
<dbReference type="PIRSF" id="PIRSF005355">
    <property type="entry name" value="UBIAD1"/>
    <property type="match status" value="1"/>
</dbReference>
<dbReference type="NCBIfam" id="NF004751">
    <property type="entry name" value="PRK06080.1-3"/>
    <property type="match status" value="1"/>
</dbReference>
<dbReference type="NCBIfam" id="TIGR00751">
    <property type="entry name" value="menA"/>
    <property type="match status" value="1"/>
</dbReference>
<dbReference type="EMBL" id="LGHJ01000003">
    <property type="protein sequence ID" value="KPL78611.1"/>
    <property type="molecule type" value="Genomic_DNA"/>
</dbReference>
<keyword evidence="2 8" id="KW-0474">Menaquinone biosynthesis</keyword>
<evidence type="ECO:0000256" key="9">
    <source>
        <dbReference type="NCBIfam" id="TIGR00751"/>
    </source>
</evidence>
<keyword evidence="5 8" id="KW-0812">Transmembrane</keyword>
<evidence type="ECO:0000256" key="3">
    <source>
        <dbReference type="ARBA" id="ARBA00022475"/>
    </source>
</evidence>
<feature type="transmembrane region" description="Helical" evidence="8">
    <location>
        <begin position="177"/>
        <end position="196"/>
    </location>
</feature>
<comment type="caution">
    <text evidence="10">The sequence shown here is derived from an EMBL/GenBank/DDBJ whole genome shotgun (WGS) entry which is preliminary data.</text>
</comment>
<keyword evidence="3 8" id="KW-1003">Cell membrane</keyword>
<evidence type="ECO:0000256" key="4">
    <source>
        <dbReference type="ARBA" id="ARBA00022679"/>
    </source>
</evidence>
<feature type="transmembrane region" description="Helical" evidence="8">
    <location>
        <begin position="46"/>
        <end position="65"/>
    </location>
</feature>
<evidence type="ECO:0000313" key="11">
    <source>
        <dbReference type="Proteomes" id="UP000050514"/>
    </source>
</evidence>